<evidence type="ECO:0000256" key="3">
    <source>
        <dbReference type="ARBA" id="ARBA00022692"/>
    </source>
</evidence>
<name>A0A1M6ETH1_9BACT</name>
<evidence type="ECO:0000256" key="8">
    <source>
        <dbReference type="SAM" id="SignalP"/>
    </source>
</evidence>
<reference evidence="10 11" key="1">
    <citation type="submission" date="2016-11" db="EMBL/GenBank/DDBJ databases">
        <authorList>
            <person name="Jaros S."/>
            <person name="Januszkiewicz K."/>
            <person name="Wedrychowicz H."/>
        </authorList>
    </citation>
    <scope>NUCLEOTIDE SEQUENCE [LARGE SCALE GENOMIC DNA]</scope>
    <source>
        <strain evidence="10 11">DSM 18772</strain>
    </source>
</reference>
<dbReference type="Proteomes" id="UP000184510">
    <property type="component" value="Unassembled WGS sequence"/>
</dbReference>
<keyword evidence="6" id="KW-0653">Protein transport</keyword>
<evidence type="ECO:0000256" key="1">
    <source>
        <dbReference type="ARBA" id="ARBA00004651"/>
    </source>
</evidence>
<dbReference type="RefSeq" id="WP_234991668.1">
    <property type="nucleotide sequence ID" value="NZ_FQYR01000002.1"/>
</dbReference>
<dbReference type="InterPro" id="IPR050790">
    <property type="entry name" value="ExbB/TolQ_transport"/>
</dbReference>
<gene>
    <name evidence="10" type="ORF">SAMN02745181_1117</name>
</gene>
<keyword evidence="6" id="KW-0813">Transport</keyword>
<comment type="similarity">
    <text evidence="6">Belongs to the exbB/tolQ family.</text>
</comment>
<keyword evidence="2" id="KW-1003">Cell membrane</keyword>
<sequence length="290" mass="31449">MKAFHLIISGLMLSLATTVSAEEAAAASEPTQLTAMDLISKGGLVMYPLAGISMFTLILIFLYFLTIRRNAVVSDRFMNSAEALIRKHDYLGLVAQCQRENKSIARVAEKTLDFMTKNSGVSFNEVREVAEAEGSRQAGILTQRISYLSDIGAIAPMIGLLGTVIGMIKSFMEIGQGNFEGVKQMELGGGIAEALITTASGLVIGITALIFYSIFRGRVQKYISELEAAATHLMALLAAQYNRRGGATPRQSYADQTLEDDYTMPVRRTAAVRGDVPSPIEEQRPDVQGI</sequence>
<dbReference type="InParanoid" id="A0A1M6ETH1"/>
<dbReference type="GO" id="GO:0005886">
    <property type="term" value="C:plasma membrane"/>
    <property type="evidence" value="ECO:0007669"/>
    <property type="project" value="UniProtKB-SubCell"/>
</dbReference>
<evidence type="ECO:0000259" key="9">
    <source>
        <dbReference type="Pfam" id="PF01618"/>
    </source>
</evidence>
<feature type="transmembrane region" description="Helical" evidence="7">
    <location>
        <begin position="191"/>
        <end position="215"/>
    </location>
</feature>
<feature type="signal peptide" evidence="8">
    <location>
        <begin position="1"/>
        <end position="21"/>
    </location>
</feature>
<proteinExistence type="inferred from homology"/>
<keyword evidence="3 7" id="KW-0812">Transmembrane</keyword>
<dbReference type="PANTHER" id="PTHR30625:SF17">
    <property type="entry name" value="TOLQ-RELATED"/>
    <property type="match status" value="1"/>
</dbReference>
<dbReference type="FunCoup" id="A0A1M6ETH1">
    <property type="interactions" value="89"/>
</dbReference>
<dbReference type="STRING" id="1123071.SAMN02745181_1117"/>
<dbReference type="AlphaFoldDB" id="A0A1M6ETH1"/>
<feature type="transmembrane region" description="Helical" evidence="7">
    <location>
        <begin position="151"/>
        <end position="171"/>
    </location>
</feature>
<dbReference type="InterPro" id="IPR002898">
    <property type="entry name" value="MotA_ExbB_proton_chnl"/>
</dbReference>
<feature type="domain" description="MotA/TolQ/ExbB proton channel" evidence="9">
    <location>
        <begin position="101"/>
        <end position="227"/>
    </location>
</feature>
<evidence type="ECO:0000256" key="6">
    <source>
        <dbReference type="RuleBase" id="RU004057"/>
    </source>
</evidence>
<dbReference type="PANTHER" id="PTHR30625">
    <property type="entry name" value="PROTEIN TOLQ"/>
    <property type="match status" value="1"/>
</dbReference>
<evidence type="ECO:0000256" key="2">
    <source>
        <dbReference type="ARBA" id="ARBA00022475"/>
    </source>
</evidence>
<evidence type="ECO:0000256" key="5">
    <source>
        <dbReference type="ARBA" id="ARBA00023136"/>
    </source>
</evidence>
<keyword evidence="8" id="KW-0732">Signal</keyword>
<dbReference type="GO" id="GO:0017038">
    <property type="term" value="P:protein import"/>
    <property type="evidence" value="ECO:0007669"/>
    <property type="project" value="TreeGrafter"/>
</dbReference>
<keyword evidence="5 7" id="KW-0472">Membrane</keyword>
<protein>
    <submittedName>
        <fullName evidence="10">Biopolymer transport protein ExbB</fullName>
    </submittedName>
</protein>
<feature type="transmembrane region" description="Helical" evidence="7">
    <location>
        <begin position="45"/>
        <end position="66"/>
    </location>
</feature>
<dbReference type="EMBL" id="FQYR01000002">
    <property type="protein sequence ID" value="SHI88725.1"/>
    <property type="molecule type" value="Genomic_DNA"/>
</dbReference>
<evidence type="ECO:0000313" key="10">
    <source>
        <dbReference type="EMBL" id="SHI88725.1"/>
    </source>
</evidence>
<keyword evidence="11" id="KW-1185">Reference proteome</keyword>
<comment type="subcellular location">
    <subcellularLocation>
        <location evidence="1">Cell membrane</location>
        <topology evidence="1">Multi-pass membrane protein</topology>
    </subcellularLocation>
    <subcellularLocation>
        <location evidence="6">Membrane</location>
        <topology evidence="6">Multi-pass membrane protein</topology>
    </subcellularLocation>
</comment>
<evidence type="ECO:0000313" key="11">
    <source>
        <dbReference type="Proteomes" id="UP000184510"/>
    </source>
</evidence>
<feature type="chain" id="PRO_5013178096" evidence="8">
    <location>
        <begin position="22"/>
        <end position="290"/>
    </location>
</feature>
<evidence type="ECO:0000256" key="4">
    <source>
        <dbReference type="ARBA" id="ARBA00022989"/>
    </source>
</evidence>
<evidence type="ECO:0000256" key="7">
    <source>
        <dbReference type="SAM" id="Phobius"/>
    </source>
</evidence>
<dbReference type="Pfam" id="PF01618">
    <property type="entry name" value="MotA_ExbB"/>
    <property type="match status" value="1"/>
</dbReference>
<organism evidence="10 11">
    <name type="scientific">Rubritalea squalenifaciens DSM 18772</name>
    <dbReference type="NCBI Taxonomy" id="1123071"/>
    <lineage>
        <taxon>Bacteria</taxon>
        <taxon>Pseudomonadati</taxon>
        <taxon>Verrucomicrobiota</taxon>
        <taxon>Verrucomicrobiia</taxon>
        <taxon>Verrucomicrobiales</taxon>
        <taxon>Rubritaleaceae</taxon>
        <taxon>Rubritalea</taxon>
    </lineage>
</organism>
<accession>A0A1M6ETH1</accession>
<keyword evidence="4 7" id="KW-1133">Transmembrane helix</keyword>